<evidence type="ECO:0000256" key="5">
    <source>
        <dbReference type="ARBA" id="ARBA00022679"/>
    </source>
</evidence>
<feature type="region of interest" description="Disordered" evidence="8">
    <location>
        <begin position="1"/>
        <end position="21"/>
    </location>
</feature>
<dbReference type="GO" id="GO:0032259">
    <property type="term" value="P:methylation"/>
    <property type="evidence" value="ECO:0007669"/>
    <property type="project" value="UniProtKB-KW"/>
</dbReference>
<dbReference type="InterPro" id="IPR000682">
    <property type="entry name" value="PCMT"/>
</dbReference>
<keyword evidence="3 7" id="KW-0963">Cytoplasm</keyword>
<dbReference type="CDD" id="cd02440">
    <property type="entry name" value="AdoMet_MTases"/>
    <property type="match status" value="1"/>
</dbReference>
<dbReference type="AlphaFoldDB" id="A0A0K1ELW1"/>
<evidence type="ECO:0000256" key="4">
    <source>
        <dbReference type="ARBA" id="ARBA00022603"/>
    </source>
</evidence>
<dbReference type="EMBL" id="CP012159">
    <property type="protein sequence ID" value="AKT41588.1"/>
    <property type="molecule type" value="Genomic_DNA"/>
</dbReference>
<dbReference type="GO" id="GO:0004719">
    <property type="term" value="F:protein-L-isoaspartate (D-aspartate) O-methyltransferase activity"/>
    <property type="evidence" value="ECO:0007669"/>
    <property type="project" value="UniProtKB-UniRule"/>
</dbReference>
<dbReference type="GO" id="GO:0030091">
    <property type="term" value="P:protein repair"/>
    <property type="evidence" value="ECO:0007669"/>
    <property type="project" value="UniProtKB-UniRule"/>
</dbReference>
<keyword evidence="5 7" id="KW-0808">Transferase</keyword>
<dbReference type="FunFam" id="3.40.50.150:FF:000010">
    <property type="entry name" value="Protein-L-isoaspartate O-methyltransferase"/>
    <property type="match status" value="1"/>
</dbReference>
<reference evidence="9 10" key="1">
    <citation type="submission" date="2015-07" db="EMBL/GenBank/DDBJ databases">
        <title>Genome analysis of myxobacterium Chondromyces crocatus Cm c5 reveals a high potential for natural compound synthesis and the genetic basis for the loss of fruiting body formation.</title>
        <authorList>
            <person name="Zaburannyi N."/>
            <person name="Bunk B."/>
            <person name="Maier J."/>
            <person name="Overmann J."/>
            <person name="Mueller R."/>
        </authorList>
    </citation>
    <scope>NUCLEOTIDE SEQUENCE [LARGE SCALE GENOMIC DNA]</scope>
    <source>
        <strain evidence="9 10">Cm c5</strain>
    </source>
</reference>
<dbReference type="SUPFAM" id="SSF53335">
    <property type="entry name" value="S-adenosyl-L-methionine-dependent methyltransferases"/>
    <property type="match status" value="1"/>
</dbReference>
<dbReference type="OrthoDB" id="9810066at2"/>
<evidence type="ECO:0000313" key="9">
    <source>
        <dbReference type="EMBL" id="AKT41588.1"/>
    </source>
</evidence>
<organism evidence="9 10">
    <name type="scientific">Chondromyces crocatus</name>
    <dbReference type="NCBI Taxonomy" id="52"/>
    <lineage>
        <taxon>Bacteria</taxon>
        <taxon>Pseudomonadati</taxon>
        <taxon>Myxococcota</taxon>
        <taxon>Polyangia</taxon>
        <taxon>Polyangiales</taxon>
        <taxon>Polyangiaceae</taxon>
        <taxon>Chondromyces</taxon>
    </lineage>
</organism>
<proteinExistence type="inferred from homology"/>
<comment type="catalytic activity">
    <reaction evidence="7">
        <text>[protein]-L-isoaspartate + S-adenosyl-L-methionine = [protein]-L-isoaspartate alpha-methyl ester + S-adenosyl-L-homocysteine</text>
        <dbReference type="Rhea" id="RHEA:12705"/>
        <dbReference type="Rhea" id="RHEA-COMP:12143"/>
        <dbReference type="Rhea" id="RHEA-COMP:12144"/>
        <dbReference type="ChEBI" id="CHEBI:57856"/>
        <dbReference type="ChEBI" id="CHEBI:59789"/>
        <dbReference type="ChEBI" id="CHEBI:90596"/>
        <dbReference type="ChEBI" id="CHEBI:90598"/>
        <dbReference type="EC" id="2.1.1.77"/>
    </reaction>
</comment>
<evidence type="ECO:0000256" key="6">
    <source>
        <dbReference type="ARBA" id="ARBA00022691"/>
    </source>
</evidence>
<dbReference type="Proteomes" id="UP000067626">
    <property type="component" value="Chromosome"/>
</dbReference>
<keyword evidence="4 7" id="KW-0489">Methyltransferase</keyword>
<comment type="function">
    <text evidence="7">Catalyzes the methyl esterification of L-isoaspartyl residues in peptides and proteins that result from spontaneous decomposition of normal L-aspartyl and L-asparaginyl residues. It plays a role in the repair and/or degradation of damaged proteins.</text>
</comment>
<accession>A0A0K1ELW1</accession>
<dbReference type="NCBIfam" id="NF001453">
    <property type="entry name" value="PRK00312.1"/>
    <property type="match status" value="1"/>
</dbReference>
<evidence type="ECO:0000256" key="3">
    <source>
        <dbReference type="ARBA" id="ARBA00022490"/>
    </source>
</evidence>
<dbReference type="GO" id="GO:0005737">
    <property type="term" value="C:cytoplasm"/>
    <property type="evidence" value="ECO:0007669"/>
    <property type="project" value="UniProtKB-SubCell"/>
</dbReference>
<keyword evidence="10" id="KW-1185">Reference proteome</keyword>
<evidence type="ECO:0000313" key="10">
    <source>
        <dbReference type="Proteomes" id="UP000067626"/>
    </source>
</evidence>
<dbReference type="Pfam" id="PF01135">
    <property type="entry name" value="PCMT"/>
    <property type="match status" value="1"/>
</dbReference>
<dbReference type="NCBIfam" id="TIGR00080">
    <property type="entry name" value="pimt"/>
    <property type="match status" value="1"/>
</dbReference>
<dbReference type="EC" id="2.1.1.77" evidence="7"/>
<dbReference type="PANTHER" id="PTHR11579:SF0">
    <property type="entry name" value="PROTEIN-L-ISOASPARTATE(D-ASPARTATE) O-METHYLTRANSFERASE"/>
    <property type="match status" value="1"/>
</dbReference>
<evidence type="ECO:0000256" key="7">
    <source>
        <dbReference type="HAMAP-Rule" id="MF_00090"/>
    </source>
</evidence>
<dbReference type="PROSITE" id="PS01279">
    <property type="entry name" value="PCMT"/>
    <property type="match status" value="1"/>
</dbReference>
<dbReference type="STRING" id="52.CMC5_057950"/>
<feature type="compositionally biased region" description="Basic and acidic residues" evidence="8">
    <location>
        <begin position="1"/>
        <end position="19"/>
    </location>
</feature>
<evidence type="ECO:0000256" key="1">
    <source>
        <dbReference type="ARBA" id="ARBA00004496"/>
    </source>
</evidence>
<dbReference type="Gene3D" id="3.40.50.150">
    <property type="entry name" value="Vaccinia Virus protein VP39"/>
    <property type="match status" value="1"/>
</dbReference>
<comment type="similarity">
    <text evidence="2 7">Belongs to the methyltransferase superfamily. L-isoaspartyl/D-aspartyl protein methyltransferase family.</text>
</comment>
<evidence type="ECO:0000256" key="2">
    <source>
        <dbReference type="ARBA" id="ARBA00005369"/>
    </source>
</evidence>
<feature type="active site" evidence="7">
    <location>
        <position position="83"/>
    </location>
</feature>
<dbReference type="PANTHER" id="PTHR11579">
    <property type="entry name" value="PROTEIN-L-ISOASPARTATE O-METHYLTRANSFERASE"/>
    <property type="match status" value="1"/>
</dbReference>
<dbReference type="PATRIC" id="fig|52.7.peg.6392"/>
<protein>
    <recommendedName>
        <fullName evidence="7">Protein-L-isoaspartate O-methyltransferase</fullName>
        <ecNumber evidence="7">2.1.1.77</ecNumber>
    </recommendedName>
    <alternativeName>
        <fullName evidence="7">L-isoaspartyl protein carboxyl methyltransferase</fullName>
    </alternativeName>
    <alternativeName>
        <fullName evidence="7">Protein L-isoaspartyl methyltransferase</fullName>
    </alternativeName>
    <alternativeName>
        <fullName evidence="7">Protein-beta-aspartate methyltransferase</fullName>
        <shortName evidence="7">PIMT</shortName>
    </alternativeName>
</protein>
<comment type="subcellular location">
    <subcellularLocation>
        <location evidence="1 7">Cytoplasm</location>
    </subcellularLocation>
</comment>
<dbReference type="KEGG" id="ccro:CMC5_057950"/>
<dbReference type="InterPro" id="IPR029063">
    <property type="entry name" value="SAM-dependent_MTases_sf"/>
</dbReference>
<sequence length="235" mass="25770">MLSGMSERDAREPPLDRIALDPPEAQQRRLRLVEELIALGDAQTAPVIEALRRVPRHLFIPEAEAAYAYDNVPLHIGDEQTISQPTIVAVMTEALALTPRSRVLEIGTGSAYQAAVLSLIAQEVYSIERIPRFAREASERLRRLGYAGIEVRFGDGYAGWPERAPFDRILLTAAPPMLPTALLDQLVDGGVLVAPVGAATAQELVRIHKQQGRLRQESLGAVRFVPMLAGALSRR</sequence>
<name>A0A0K1ELW1_CHOCO</name>
<keyword evidence="6 7" id="KW-0949">S-adenosyl-L-methionine</keyword>
<gene>
    <name evidence="7 9" type="primary">pcm</name>
    <name evidence="9" type="ORF">CMC5_057950</name>
</gene>
<dbReference type="HAMAP" id="MF_00090">
    <property type="entry name" value="PIMT"/>
    <property type="match status" value="1"/>
</dbReference>
<evidence type="ECO:0000256" key="8">
    <source>
        <dbReference type="SAM" id="MobiDB-lite"/>
    </source>
</evidence>